<organism evidence="2 3">
    <name type="scientific">Azospirillum brasilense</name>
    <dbReference type="NCBI Taxonomy" id="192"/>
    <lineage>
        <taxon>Bacteria</taxon>
        <taxon>Pseudomonadati</taxon>
        <taxon>Pseudomonadota</taxon>
        <taxon>Alphaproteobacteria</taxon>
        <taxon>Rhodospirillales</taxon>
        <taxon>Azospirillaceae</taxon>
        <taxon>Azospirillum</taxon>
    </lineage>
</organism>
<feature type="domain" description="N-acetyltransferase" evidence="1">
    <location>
        <begin position="26"/>
        <end position="181"/>
    </location>
</feature>
<dbReference type="EMBL" id="NOWT01000039">
    <property type="protein sequence ID" value="OYD81074.1"/>
    <property type="molecule type" value="Genomic_DNA"/>
</dbReference>
<dbReference type="PROSITE" id="PS51186">
    <property type="entry name" value="GNAT"/>
    <property type="match status" value="1"/>
</dbReference>
<proteinExistence type="predicted"/>
<dbReference type="InterPro" id="IPR016181">
    <property type="entry name" value="Acyl_CoA_acyltransferase"/>
</dbReference>
<evidence type="ECO:0000259" key="1">
    <source>
        <dbReference type="PROSITE" id="PS51186"/>
    </source>
</evidence>
<dbReference type="InterPro" id="IPR051531">
    <property type="entry name" value="N-acetyltransferase"/>
</dbReference>
<dbReference type="InterPro" id="IPR000182">
    <property type="entry name" value="GNAT_dom"/>
</dbReference>
<dbReference type="PANTHER" id="PTHR43792:SF1">
    <property type="entry name" value="N-ACETYLTRANSFERASE DOMAIN-CONTAINING PROTEIN"/>
    <property type="match status" value="1"/>
</dbReference>
<gene>
    <name evidence="2" type="ORF">CHT98_28025</name>
</gene>
<name>A0A235H6I4_AZOBR</name>
<dbReference type="RefSeq" id="WP_094306672.1">
    <property type="nucleotide sequence ID" value="NZ_NOWT01000039.1"/>
</dbReference>
<dbReference type="AlphaFoldDB" id="A0A235H6I4"/>
<reference evidence="2 3" key="1">
    <citation type="submission" date="2017-07" db="EMBL/GenBank/DDBJ databases">
        <title>Whole genome sequence of Azospirillum brasilense 2A1, a potential biofertilizer strain.</title>
        <authorList>
            <person name="Fontana C.A."/>
            <person name="Toffoli L.M."/>
            <person name="Salazar S.M."/>
            <person name="Puglisi E."/>
            <person name="Pedraza R."/>
            <person name="Bassi D."/>
            <person name="Cocconcelli P.S."/>
        </authorList>
    </citation>
    <scope>NUCLEOTIDE SEQUENCE [LARGE SCALE GENOMIC DNA]</scope>
    <source>
        <strain evidence="2 3">2A1</strain>
    </source>
</reference>
<keyword evidence="2" id="KW-0808">Transferase</keyword>
<sequence>MTTPAILTSPRLILRPWRGGDGDAFYTLSQNSALMEHLLPLPDRAASDAVIQRIGEHFDRHGFGFWAVERPGHSPFIGFVGLARVTWEAPFAPAVEVGWRLDPAHWGQGLATEAAGLALTHGFGTVGLDEIVAFTVPANRRSLRVMERLGMERDAAGDFDHPRVPDGHRLKRHVLYRIGRDRWRAGPNAATGAGVSGPG</sequence>
<dbReference type="PANTHER" id="PTHR43792">
    <property type="entry name" value="GNAT FAMILY, PUTATIVE (AFU_ORTHOLOGUE AFUA_3G00765)-RELATED-RELATED"/>
    <property type="match status" value="1"/>
</dbReference>
<dbReference type="Gene3D" id="3.40.630.30">
    <property type="match status" value="1"/>
</dbReference>
<accession>A0A235H6I4</accession>
<protein>
    <submittedName>
        <fullName evidence="2">GNAT family N-acetyltransferase</fullName>
    </submittedName>
</protein>
<dbReference type="GO" id="GO:0016747">
    <property type="term" value="F:acyltransferase activity, transferring groups other than amino-acyl groups"/>
    <property type="evidence" value="ECO:0007669"/>
    <property type="project" value="InterPro"/>
</dbReference>
<evidence type="ECO:0000313" key="3">
    <source>
        <dbReference type="Proteomes" id="UP000215367"/>
    </source>
</evidence>
<dbReference type="SUPFAM" id="SSF55729">
    <property type="entry name" value="Acyl-CoA N-acyltransferases (Nat)"/>
    <property type="match status" value="1"/>
</dbReference>
<dbReference type="Pfam" id="PF13302">
    <property type="entry name" value="Acetyltransf_3"/>
    <property type="match status" value="1"/>
</dbReference>
<dbReference type="Proteomes" id="UP000215367">
    <property type="component" value="Unassembled WGS sequence"/>
</dbReference>
<evidence type="ECO:0000313" key="2">
    <source>
        <dbReference type="EMBL" id="OYD81074.1"/>
    </source>
</evidence>
<comment type="caution">
    <text evidence="2">The sequence shown here is derived from an EMBL/GenBank/DDBJ whole genome shotgun (WGS) entry which is preliminary data.</text>
</comment>